<feature type="transmembrane region" description="Helical" evidence="2">
    <location>
        <begin position="236"/>
        <end position="259"/>
    </location>
</feature>
<dbReference type="EMBL" id="SRQM01000189">
    <property type="protein sequence ID" value="KAG6116115.1"/>
    <property type="molecule type" value="Genomic_DNA"/>
</dbReference>
<name>A0A9P7Q2D3_9HYPO</name>
<dbReference type="AlphaFoldDB" id="A0A9P7Q2D3"/>
<sequence length="895" mass="97300">MASDQAQLAEQYMGKLVPYSFNGGFVCLSYGISLIGTGTSLELIRRRTSHRGLHNLLLLLGAAIAMGGIAIWSMHFIGNRAIYMLDGEETAQIAYSTALTVMSLLLPILVLVLAFLGVSGSGHTCWYRIVFAGILSGGAICGMHYLANASISNYVSTYKLSYLIGSIIIAVLASTTALALFFVFEKSWSNAWWKRIGCAMVLAGAVSGMHWCAAVGTRYRLVMVTPGKGVSRQNTMIVVICLAISAGVLMTCLAIYSTWVRRDYASKSQQVVLAAGVFDDKGRIMVTQDGYLPSEVVTDTYLPKSNDDVFNTNHPLFHWMFRASRNWDTMTKMMGKMARHIALLAHENNTGRAGRAGVKLVGVDGLLVNDYDTILRELFCVTAEALATKTKETLSRAGTLWDDMFVTGESRAAPRKRPVLSMDSFSMHGLAEKGFQPNAASVQEYGRGCLMFLVRRADGKRDVERLEAAGFRFAEVHQVVGTIRASMHIKTPDLEARLRAMSTQRDSTTLLAPGVHVGLFAVRARLDRSGFDVLAQKSARNLLPCVALPMKRLDPAHEAFVFSLRGLTLAAILGRIERQLHFASTDEKTFATALRAGMSTLRDVLGDEAFDEATLLPRSVQLPCAGSQRSGQPQQLARCTLIAFQLVMPIHASPLAPHCEFTPLTFFKMRQLTYDGSPHHVDFSHMVHRDLSSGILDAPSRAATVSSPVPPTSIRKSSLISRAVSAAIPCRRGAPPTRPVLPTTRSQERFANATASMPCTPHSPDSIFDDSSSQDSVLKEVVTTTIHHHNKSDGRRSSGSTSGSPDKHLHMHSLGGIMVSQEVSINVQHQDVDDAAEMVGMGGRSRAGTVVMAERFYSATAGGPGGEDLEGRFPDAAFVDELFGLTMKADKRAFL</sequence>
<evidence type="ECO:0000256" key="2">
    <source>
        <dbReference type="SAM" id="Phobius"/>
    </source>
</evidence>
<dbReference type="PANTHER" id="PTHR35152:SF1">
    <property type="entry name" value="DOMAIN SIGNALLING PROTEIN, PUTATIVE (AFU_ORTHOLOGUE AFUA_5G11310)-RELATED"/>
    <property type="match status" value="1"/>
</dbReference>
<dbReference type="PANTHER" id="PTHR35152">
    <property type="entry name" value="DOMAIN SIGNALLING PROTEIN, PUTATIVE (AFU_ORTHOLOGUE AFUA_5G11310)-RELATED"/>
    <property type="match status" value="1"/>
</dbReference>
<dbReference type="Pfam" id="PF03707">
    <property type="entry name" value="MHYT"/>
    <property type="match status" value="2"/>
</dbReference>
<feature type="transmembrane region" description="Helical" evidence="2">
    <location>
        <begin position="56"/>
        <end position="77"/>
    </location>
</feature>
<feature type="transmembrane region" description="Helical" evidence="2">
    <location>
        <begin position="97"/>
        <end position="118"/>
    </location>
</feature>
<keyword evidence="2" id="KW-1133">Transmembrane helix</keyword>
<dbReference type="InterPro" id="IPR005330">
    <property type="entry name" value="MHYT_dom"/>
</dbReference>
<dbReference type="Proteomes" id="UP000732380">
    <property type="component" value="Unassembled WGS sequence"/>
</dbReference>
<protein>
    <recommendedName>
        <fullName evidence="3">MHYT domain-containing protein</fullName>
    </recommendedName>
</protein>
<feature type="transmembrane region" description="Helical" evidence="2">
    <location>
        <begin position="162"/>
        <end position="184"/>
    </location>
</feature>
<feature type="region of interest" description="Disordered" evidence="1">
    <location>
        <begin position="785"/>
        <end position="811"/>
    </location>
</feature>
<evidence type="ECO:0000313" key="5">
    <source>
        <dbReference type="Proteomes" id="UP000732380"/>
    </source>
</evidence>
<comment type="caution">
    <text evidence="4">The sequence shown here is derived from an EMBL/GenBank/DDBJ whole genome shotgun (WGS) entry which is preliminary data.</text>
</comment>
<accession>A0A9P7Q2D3</accession>
<evidence type="ECO:0000313" key="4">
    <source>
        <dbReference type="EMBL" id="KAG6116115.1"/>
    </source>
</evidence>
<evidence type="ECO:0000256" key="1">
    <source>
        <dbReference type="SAM" id="MobiDB-lite"/>
    </source>
</evidence>
<feature type="domain" description="MHYT" evidence="3">
    <location>
        <begin position="21"/>
        <end position="220"/>
    </location>
</feature>
<reference evidence="4 5" key="1">
    <citation type="journal article" date="2020" name="bioRxiv">
        <title>Whole genome comparisons of ergot fungi reveals the divergence and evolution of species within the genus Claviceps are the result of varying mechanisms driving genome evolution and host range expansion.</title>
        <authorList>
            <person name="Wyka S.A."/>
            <person name="Mondo S.J."/>
            <person name="Liu M."/>
            <person name="Dettman J."/>
            <person name="Nalam V."/>
            <person name="Broders K.D."/>
        </authorList>
    </citation>
    <scope>NUCLEOTIDE SEQUENCE [LARGE SCALE GENOMIC DNA]</scope>
    <source>
        <strain evidence="4 5">LM576</strain>
    </source>
</reference>
<keyword evidence="2" id="KW-0472">Membrane</keyword>
<evidence type="ECO:0000259" key="3">
    <source>
        <dbReference type="PROSITE" id="PS50924"/>
    </source>
</evidence>
<keyword evidence="2" id="KW-0812">Transmembrane</keyword>
<feature type="transmembrane region" description="Helical" evidence="2">
    <location>
        <begin position="125"/>
        <end position="147"/>
    </location>
</feature>
<organism evidence="4 5">
    <name type="scientific">Claviceps humidiphila</name>
    <dbReference type="NCBI Taxonomy" id="1294629"/>
    <lineage>
        <taxon>Eukaryota</taxon>
        <taxon>Fungi</taxon>
        <taxon>Dikarya</taxon>
        <taxon>Ascomycota</taxon>
        <taxon>Pezizomycotina</taxon>
        <taxon>Sordariomycetes</taxon>
        <taxon>Hypocreomycetidae</taxon>
        <taxon>Hypocreales</taxon>
        <taxon>Clavicipitaceae</taxon>
        <taxon>Claviceps</taxon>
    </lineage>
</organism>
<feature type="transmembrane region" description="Helical" evidence="2">
    <location>
        <begin position="20"/>
        <end position="44"/>
    </location>
</feature>
<gene>
    <name evidence="4" type="ORF">E4U13_002078</name>
</gene>
<dbReference type="PROSITE" id="PS50924">
    <property type="entry name" value="MHYT"/>
    <property type="match status" value="1"/>
</dbReference>
<proteinExistence type="predicted"/>
<keyword evidence="5" id="KW-1185">Reference proteome</keyword>